<accession>A0ABT4H7N6</accession>
<evidence type="ECO:0000259" key="5">
    <source>
        <dbReference type="PROSITE" id="PS50075"/>
    </source>
</evidence>
<comment type="cofactor">
    <cofactor evidence="1">
        <name>pantetheine 4'-phosphate</name>
        <dbReference type="ChEBI" id="CHEBI:47942"/>
    </cofactor>
</comment>
<reference evidence="6 7" key="1">
    <citation type="submission" date="2022-05" db="EMBL/GenBank/DDBJ databases">
        <title>Genome Sequencing of Bee-Associated Microbes.</title>
        <authorList>
            <person name="Dunlap C."/>
        </authorList>
    </citation>
    <scope>NUCLEOTIDE SEQUENCE [LARGE SCALE GENOMIC DNA]</scope>
    <source>
        <strain evidence="6 7">NRRL B-04010</strain>
    </source>
</reference>
<dbReference type="InterPro" id="IPR000873">
    <property type="entry name" value="AMP-dep_synth/lig_dom"/>
</dbReference>
<feature type="non-terminal residue" evidence="6">
    <location>
        <position position="1"/>
    </location>
</feature>
<dbReference type="InterPro" id="IPR023213">
    <property type="entry name" value="CAT-like_dom_sf"/>
</dbReference>
<dbReference type="Gene3D" id="3.30.559.10">
    <property type="entry name" value="Chloramphenicol acetyltransferase-like domain"/>
    <property type="match status" value="1"/>
</dbReference>
<dbReference type="Proteomes" id="UP001527181">
    <property type="component" value="Unassembled WGS sequence"/>
</dbReference>
<dbReference type="InterPro" id="IPR045851">
    <property type="entry name" value="AMP-bd_C_sf"/>
</dbReference>
<dbReference type="SUPFAM" id="SSF56801">
    <property type="entry name" value="Acetyl-CoA synthetase-like"/>
    <property type="match status" value="2"/>
</dbReference>
<dbReference type="InterPro" id="IPR001242">
    <property type="entry name" value="Condensation_dom"/>
</dbReference>
<dbReference type="InterPro" id="IPR020806">
    <property type="entry name" value="PKS_PP-bd"/>
</dbReference>
<dbReference type="SUPFAM" id="SSF47336">
    <property type="entry name" value="ACP-like"/>
    <property type="match status" value="1"/>
</dbReference>
<evidence type="ECO:0000256" key="1">
    <source>
        <dbReference type="ARBA" id="ARBA00001957"/>
    </source>
</evidence>
<dbReference type="PROSITE" id="PS00012">
    <property type="entry name" value="PHOSPHOPANTETHEINE"/>
    <property type="match status" value="1"/>
</dbReference>
<dbReference type="Gene3D" id="3.40.50.12780">
    <property type="entry name" value="N-terminal domain of ligase-like"/>
    <property type="match status" value="1"/>
</dbReference>
<dbReference type="InterPro" id="IPR006162">
    <property type="entry name" value="Ppantetheine_attach_site"/>
</dbReference>
<dbReference type="CDD" id="cd19531">
    <property type="entry name" value="LCL_NRPS-like"/>
    <property type="match status" value="1"/>
</dbReference>
<keyword evidence="4" id="KW-0045">Antibiotic biosynthesis</keyword>
<dbReference type="RefSeq" id="WP_268641223.1">
    <property type="nucleotide sequence ID" value="NZ_JAMDNP010000098.1"/>
</dbReference>
<dbReference type="PROSITE" id="PS50075">
    <property type="entry name" value="CARRIER"/>
    <property type="match status" value="1"/>
</dbReference>
<dbReference type="SMART" id="SM00823">
    <property type="entry name" value="PKS_PP"/>
    <property type="match status" value="1"/>
</dbReference>
<dbReference type="InterPro" id="IPR025110">
    <property type="entry name" value="AMP-bd_C"/>
</dbReference>
<dbReference type="EMBL" id="JAMDNP010000098">
    <property type="protein sequence ID" value="MCY9764637.1"/>
    <property type="molecule type" value="Genomic_DNA"/>
</dbReference>
<dbReference type="Gene3D" id="3.30.300.30">
    <property type="match status" value="1"/>
</dbReference>
<dbReference type="PANTHER" id="PTHR45527:SF14">
    <property type="entry name" value="PLIPASTATIN SYNTHASE SUBUNIT B"/>
    <property type="match status" value="1"/>
</dbReference>
<dbReference type="InterPro" id="IPR009081">
    <property type="entry name" value="PP-bd_ACP"/>
</dbReference>
<sequence length="922" mass="102791">AGKSNIGKPIPTLMVYVLDENRRPVPIGVAGEMYVAGEGLARGYLNRPDLTAEKFVDSPFAEGEKLYRSGDLAAWLPDGNIEYLGRIDHQVKIRGYRIELDEIETQLLNVEGVEEAVVLARQDGGGEKALVAYFVADRKLTVSEMRTSLAQGMPGYMIPSYFVQLERMPLTSNGKVDRKALPEPQGGIQTGVESVAPRNRTESQLVKIWEEVLGYSGIGVLDNFFELGGHSLRATNLVSKIQKEMNVELPLRDVFRYSTIEEMALAISRIGEQSFSSIPLAGARAYYPLSSAQKRLFILNQLEGADQSYNMPGMLLLEGSIDRSLLEKAFRGLIARHETLRTGFEIVQGEAVQRIYESVDFAVEYRHASEEEAPEVVQAFIRPFDLAKPPLLRAELVELAAERYLLMFDMHHIVSDGVSMDVLVEELVRLYGGESLEPLRIQYKDYAVWQQSDEQKVQLKREEDYWLDRYRGELPVLEMPTDYPRPAVQSFEGQTLTSFVDEATNEGLKQLAAQRGTTLYMVLLAAYTVLLHKYTGQDDLIVGTSIAGRTHGDTQPLIGMFVNTLALRNYPASEKTFLSYLEEVKETTLGAYEHQNYPFEELVDKVQVSRDLSRNPLFDTMFSLQNLEDKEFELEGLKLSPYPSEYGTAKFDLSVDVTEENGGLECSFEFATALYKESTIRRLSTHFGHLLAAIVSRPDAKIAELNLLTAEEKEQILGAFNPVQPEAAPVAAFHRLFEEQAERTPEAEAVVYEDDRLTYAELNERANRLAATLRASGIGRETIVGILAERSVDLLVAVLAVWKAGGAYVPLDPDYPADRLRFMLEDSGAKVLLTQMPLRERAEAWLGGEERALAAVLYLDDEASYSEERANAAIGSVIGSGKLTDAVDDGDESHPNVDMGSFHEARPEDLAYVIYTSGTTGK</sequence>
<evidence type="ECO:0000313" key="7">
    <source>
        <dbReference type="Proteomes" id="UP001527181"/>
    </source>
</evidence>
<proteinExistence type="predicted"/>
<dbReference type="PANTHER" id="PTHR45527">
    <property type="entry name" value="NONRIBOSOMAL PEPTIDE SYNTHETASE"/>
    <property type="match status" value="1"/>
</dbReference>
<evidence type="ECO:0000313" key="6">
    <source>
        <dbReference type="EMBL" id="MCY9764637.1"/>
    </source>
</evidence>
<dbReference type="SUPFAM" id="SSF52777">
    <property type="entry name" value="CoA-dependent acyltransferases"/>
    <property type="match status" value="2"/>
</dbReference>
<dbReference type="Gene3D" id="1.10.1200.10">
    <property type="entry name" value="ACP-like"/>
    <property type="match status" value="1"/>
</dbReference>
<dbReference type="Pfam" id="PF00501">
    <property type="entry name" value="AMP-binding"/>
    <property type="match status" value="2"/>
</dbReference>
<comment type="caution">
    <text evidence="6">The sequence shown here is derived from an EMBL/GenBank/DDBJ whole genome shotgun (WGS) entry which is preliminary data.</text>
</comment>
<dbReference type="Pfam" id="PF13193">
    <property type="entry name" value="AMP-binding_C"/>
    <property type="match status" value="1"/>
</dbReference>
<dbReference type="Pfam" id="PF00550">
    <property type="entry name" value="PP-binding"/>
    <property type="match status" value="1"/>
</dbReference>
<name>A0ABT4H7N6_PAEAL</name>
<feature type="domain" description="Carrier" evidence="5">
    <location>
        <begin position="196"/>
        <end position="271"/>
    </location>
</feature>
<dbReference type="Pfam" id="PF00668">
    <property type="entry name" value="Condensation"/>
    <property type="match status" value="1"/>
</dbReference>
<dbReference type="InterPro" id="IPR036736">
    <property type="entry name" value="ACP-like_sf"/>
</dbReference>
<gene>
    <name evidence="6" type="ORF">M5X12_29520</name>
</gene>
<dbReference type="InterPro" id="IPR042099">
    <property type="entry name" value="ANL_N_sf"/>
</dbReference>
<organism evidence="6 7">
    <name type="scientific">Paenibacillus alvei</name>
    <name type="common">Bacillus alvei</name>
    <dbReference type="NCBI Taxonomy" id="44250"/>
    <lineage>
        <taxon>Bacteria</taxon>
        <taxon>Bacillati</taxon>
        <taxon>Bacillota</taxon>
        <taxon>Bacilli</taxon>
        <taxon>Bacillales</taxon>
        <taxon>Paenibacillaceae</taxon>
        <taxon>Paenibacillus</taxon>
    </lineage>
</organism>
<feature type="non-terminal residue" evidence="6">
    <location>
        <position position="922"/>
    </location>
</feature>
<dbReference type="Gene3D" id="3.40.50.980">
    <property type="match status" value="2"/>
</dbReference>
<keyword evidence="2" id="KW-0596">Phosphopantetheine</keyword>
<evidence type="ECO:0000256" key="2">
    <source>
        <dbReference type="ARBA" id="ARBA00022450"/>
    </source>
</evidence>
<evidence type="ECO:0000256" key="3">
    <source>
        <dbReference type="ARBA" id="ARBA00022553"/>
    </source>
</evidence>
<evidence type="ECO:0000256" key="4">
    <source>
        <dbReference type="ARBA" id="ARBA00023194"/>
    </source>
</evidence>
<keyword evidence="3" id="KW-0597">Phosphoprotein</keyword>
<keyword evidence="7" id="KW-1185">Reference proteome</keyword>
<dbReference type="Gene3D" id="3.30.559.30">
    <property type="entry name" value="Nonribosomal peptide synthetase, condensation domain"/>
    <property type="match status" value="1"/>
</dbReference>
<protein>
    <submittedName>
        <fullName evidence="6">Condensation domain-containing protein</fullName>
    </submittedName>
</protein>